<keyword evidence="3" id="KW-1185">Reference proteome</keyword>
<accession>A0A1Y1ZSC2</accession>
<gene>
    <name evidence="2" type="ORF">BCR34DRAFT_562507</name>
</gene>
<sequence length="72" mass="8049">MSSCIPSYPALANIFLLVLFLSQSPNHHPPFHQTNEHPRLTGACDLAIMRQTSPPKTISPYRMKTSSTIPQM</sequence>
<dbReference type="AlphaFoldDB" id="A0A1Y1ZSC2"/>
<proteinExistence type="predicted"/>
<feature type="chain" id="PRO_5012327463" description="Secreted protein" evidence="1">
    <location>
        <begin position="27"/>
        <end position="72"/>
    </location>
</feature>
<keyword evidence="1" id="KW-0732">Signal</keyword>
<feature type="signal peptide" evidence="1">
    <location>
        <begin position="1"/>
        <end position="26"/>
    </location>
</feature>
<evidence type="ECO:0000256" key="1">
    <source>
        <dbReference type="SAM" id="SignalP"/>
    </source>
</evidence>
<name>A0A1Y1ZSC2_9PLEO</name>
<feature type="non-terminal residue" evidence="2">
    <location>
        <position position="72"/>
    </location>
</feature>
<evidence type="ECO:0000313" key="2">
    <source>
        <dbReference type="EMBL" id="ORY13162.1"/>
    </source>
</evidence>
<comment type="caution">
    <text evidence="2">The sequence shown here is derived from an EMBL/GenBank/DDBJ whole genome shotgun (WGS) entry which is preliminary data.</text>
</comment>
<dbReference type="EMBL" id="MCFA01000044">
    <property type="protein sequence ID" value="ORY13162.1"/>
    <property type="molecule type" value="Genomic_DNA"/>
</dbReference>
<evidence type="ECO:0008006" key="4">
    <source>
        <dbReference type="Google" id="ProtNLM"/>
    </source>
</evidence>
<evidence type="ECO:0000313" key="3">
    <source>
        <dbReference type="Proteomes" id="UP000193144"/>
    </source>
</evidence>
<dbReference type="Proteomes" id="UP000193144">
    <property type="component" value="Unassembled WGS sequence"/>
</dbReference>
<organism evidence="2 3">
    <name type="scientific">Clohesyomyces aquaticus</name>
    <dbReference type="NCBI Taxonomy" id="1231657"/>
    <lineage>
        <taxon>Eukaryota</taxon>
        <taxon>Fungi</taxon>
        <taxon>Dikarya</taxon>
        <taxon>Ascomycota</taxon>
        <taxon>Pezizomycotina</taxon>
        <taxon>Dothideomycetes</taxon>
        <taxon>Pleosporomycetidae</taxon>
        <taxon>Pleosporales</taxon>
        <taxon>Lindgomycetaceae</taxon>
        <taxon>Clohesyomyces</taxon>
    </lineage>
</organism>
<protein>
    <recommendedName>
        <fullName evidence="4">Secreted protein</fullName>
    </recommendedName>
</protein>
<reference evidence="2 3" key="1">
    <citation type="submission" date="2016-07" db="EMBL/GenBank/DDBJ databases">
        <title>Pervasive Adenine N6-methylation of Active Genes in Fungi.</title>
        <authorList>
            <consortium name="DOE Joint Genome Institute"/>
            <person name="Mondo S.J."/>
            <person name="Dannebaum R.O."/>
            <person name="Kuo R.C."/>
            <person name="Labutti K."/>
            <person name="Haridas S."/>
            <person name="Kuo A."/>
            <person name="Salamov A."/>
            <person name="Ahrendt S.R."/>
            <person name="Lipzen A."/>
            <person name="Sullivan W."/>
            <person name="Andreopoulos W.B."/>
            <person name="Clum A."/>
            <person name="Lindquist E."/>
            <person name="Daum C."/>
            <person name="Ramamoorthy G.K."/>
            <person name="Gryganskyi A."/>
            <person name="Culley D."/>
            <person name="Magnuson J.K."/>
            <person name="James T.Y."/>
            <person name="O'Malley M.A."/>
            <person name="Stajich J.E."/>
            <person name="Spatafora J.W."/>
            <person name="Visel A."/>
            <person name="Grigoriev I.V."/>
        </authorList>
    </citation>
    <scope>NUCLEOTIDE SEQUENCE [LARGE SCALE GENOMIC DNA]</scope>
    <source>
        <strain evidence="2 3">CBS 115471</strain>
    </source>
</reference>